<dbReference type="AlphaFoldDB" id="A0AAV4SKT3"/>
<comment type="caution">
    <text evidence="1">The sequence shown here is derived from an EMBL/GenBank/DDBJ whole genome shotgun (WGS) entry which is preliminary data.</text>
</comment>
<protein>
    <submittedName>
        <fullName evidence="1">Uncharacterized protein</fullName>
    </submittedName>
</protein>
<evidence type="ECO:0000313" key="2">
    <source>
        <dbReference type="Proteomes" id="UP001054837"/>
    </source>
</evidence>
<organism evidence="1 2">
    <name type="scientific">Caerostris darwini</name>
    <dbReference type="NCBI Taxonomy" id="1538125"/>
    <lineage>
        <taxon>Eukaryota</taxon>
        <taxon>Metazoa</taxon>
        <taxon>Ecdysozoa</taxon>
        <taxon>Arthropoda</taxon>
        <taxon>Chelicerata</taxon>
        <taxon>Arachnida</taxon>
        <taxon>Araneae</taxon>
        <taxon>Araneomorphae</taxon>
        <taxon>Entelegynae</taxon>
        <taxon>Araneoidea</taxon>
        <taxon>Araneidae</taxon>
        <taxon>Caerostris</taxon>
    </lineage>
</organism>
<sequence>MQGWGWRFPALLPHEAQRPSLIDIEIWYIFQTKYSEDRVKKTTTQAVEWGPLAFPGSHPEKMVDGFWENGSNYLSLGHTDPYVDTGSHIHKSERKKLKTWHPLVGEVSIQSFATFTPFFFPQQFSAH</sequence>
<accession>A0AAV4SKT3</accession>
<dbReference type="Proteomes" id="UP001054837">
    <property type="component" value="Unassembled WGS sequence"/>
</dbReference>
<reference evidence="1 2" key="1">
    <citation type="submission" date="2021-06" db="EMBL/GenBank/DDBJ databases">
        <title>Caerostris darwini draft genome.</title>
        <authorList>
            <person name="Kono N."/>
            <person name="Arakawa K."/>
        </authorList>
    </citation>
    <scope>NUCLEOTIDE SEQUENCE [LARGE SCALE GENOMIC DNA]</scope>
</reference>
<keyword evidence="2" id="KW-1185">Reference proteome</keyword>
<proteinExistence type="predicted"/>
<name>A0AAV4SKT3_9ARAC</name>
<evidence type="ECO:0000313" key="1">
    <source>
        <dbReference type="EMBL" id="GIY33080.1"/>
    </source>
</evidence>
<gene>
    <name evidence="1" type="ORF">CDAR_127371</name>
</gene>
<dbReference type="EMBL" id="BPLQ01007898">
    <property type="protein sequence ID" value="GIY33080.1"/>
    <property type="molecule type" value="Genomic_DNA"/>
</dbReference>